<accession>A0A3N4IR78</accession>
<gene>
    <name evidence="2" type="ORF">BJ508DRAFT_301543</name>
</gene>
<dbReference type="InterPro" id="IPR029062">
    <property type="entry name" value="Class_I_gatase-like"/>
</dbReference>
<proteinExistence type="predicted"/>
<keyword evidence="2" id="KW-0315">Glutamine amidotransferase</keyword>
<dbReference type="OrthoDB" id="92161at2759"/>
<dbReference type="CDD" id="cd01741">
    <property type="entry name" value="GATase1_1"/>
    <property type="match status" value="1"/>
</dbReference>
<dbReference type="InterPro" id="IPR017926">
    <property type="entry name" value="GATASE"/>
</dbReference>
<dbReference type="PANTHER" id="PTHR42695:SF5">
    <property type="entry name" value="GLUTAMINE AMIDOTRANSFERASE YLR126C-RELATED"/>
    <property type="match status" value="1"/>
</dbReference>
<dbReference type="SUPFAM" id="SSF52317">
    <property type="entry name" value="Class I glutamine amidotransferase-like"/>
    <property type="match status" value="1"/>
</dbReference>
<dbReference type="Proteomes" id="UP000275078">
    <property type="component" value="Unassembled WGS sequence"/>
</dbReference>
<keyword evidence="2" id="KW-0808">Transferase</keyword>
<dbReference type="Pfam" id="PF00117">
    <property type="entry name" value="GATase"/>
    <property type="match status" value="1"/>
</dbReference>
<dbReference type="EMBL" id="ML119648">
    <property type="protein sequence ID" value="RPA86731.1"/>
    <property type="molecule type" value="Genomic_DNA"/>
</dbReference>
<organism evidence="2 3">
    <name type="scientific">Ascobolus immersus RN42</name>
    <dbReference type="NCBI Taxonomy" id="1160509"/>
    <lineage>
        <taxon>Eukaryota</taxon>
        <taxon>Fungi</taxon>
        <taxon>Dikarya</taxon>
        <taxon>Ascomycota</taxon>
        <taxon>Pezizomycotina</taxon>
        <taxon>Pezizomycetes</taxon>
        <taxon>Pezizales</taxon>
        <taxon>Ascobolaceae</taxon>
        <taxon>Ascobolus</taxon>
    </lineage>
</organism>
<evidence type="ECO:0000259" key="1">
    <source>
        <dbReference type="Pfam" id="PF00117"/>
    </source>
</evidence>
<dbReference type="InterPro" id="IPR044992">
    <property type="entry name" value="ChyE-like"/>
</dbReference>
<protein>
    <submittedName>
        <fullName evidence="2">Putative class I glutamine amidotransferase</fullName>
    </submittedName>
</protein>
<dbReference type="Gene3D" id="3.40.50.880">
    <property type="match status" value="1"/>
</dbReference>
<dbReference type="PROSITE" id="PS51273">
    <property type="entry name" value="GATASE_TYPE_1"/>
    <property type="match status" value="1"/>
</dbReference>
<keyword evidence="3" id="KW-1185">Reference proteome</keyword>
<dbReference type="GO" id="GO:0005634">
    <property type="term" value="C:nucleus"/>
    <property type="evidence" value="ECO:0007669"/>
    <property type="project" value="TreeGrafter"/>
</dbReference>
<name>A0A3N4IR78_ASCIM</name>
<dbReference type="GO" id="GO:0005829">
    <property type="term" value="C:cytosol"/>
    <property type="evidence" value="ECO:0007669"/>
    <property type="project" value="TreeGrafter"/>
</dbReference>
<evidence type="ECO:0000313" key="3">
    <source>
        <dbReference type="Proteomes" id="UP000275078"/>
    </source>
</evidence>
<sequence>MTSLHPSVPAPPAKPLRLAILEAGALFTTVADKYGTYLTLYRNMFVNSLPKGTDLSPYLDCSGYNVHTEELYPDLDSIDAILISGSHANAFDNTVWIERLVEFTKEALAKKKKVVGVCFGHQIVSRALGGKVQRNEQGWEVAVTEVDLTEEGKRVFGVDKMLMHQMHRDMVPELPPPLDGQEVQLLASTNRCKIQGMYVPGRFITVQGHPEFTAEIVSEMVEGRHELGVFDDAMYKDFMSRMGRDDGMAIALIFLKFLLGDLKTE</sequence>
<reference evidence="2 3" key="1">
    <citation type="journal article" date="2018" name="Nat. Ecol. Evol.">
        <title>Pezizomycetes genomes reveal the molecular basis of ectomycorrhizal truffle lifestyle.</title>
        <authorList>
            <person name="Murat C."/>
            <person name="Payen T."/>
            <person name="Noel B."/>
            <person name="Kuo A."/>
            <person name="Morin E."/>
            <person name="Chen J."/>
            <person name="Kohler A."/>
            <person name="Krizsan K."/>
            <person name="Balestrini R."/>
            <person name="Da Silva C."/>
            <person name="Montanini B."/>
            <person name="Hainaut M."/>
            <person name="Levati E."/>
            <person name="Barry K.W."/>
            <person name="Belfiori B."/>
            <person name="Cichocki N."/>
            <person name="Clum A."/>
            <person name="Dockter R.B."/>
            <person name="Fauchery L."/>
            <person name="Guy J."/>
            <person name="Iotti M."/>
            <person name="Le Tacon F."/>
            <person name="Lindquist E.A."/>
            <person name="Lipzen A."/>
            <person name="Malagnac F."/>
            <person name="Mello A."/>
            <person name="Molinier V."/>
            <person name="Miyauchi S."/>
            <person name="Poulain J."/>
            <person name="Riccioni C."/>
            <person name="Rubini A."/>
            <person name="Sitrit Y."/>
            <person name="Splivallo R."/>
            <person name="Traeger S."/>
            <person name="Wang M."/>
            <person name="Zifcakova L."/>
            <person name="Wipf D."/>
            <person name="Zambonelli A."/>
            <person name="Paolocci F."/>
            <person name="Nowrousian M."/>
            <person name="Ottonello S."/>
            <person name="Baldrian P."/>
            <person name="Spatafora J.W."/>
            <person name="Henrissat B."/>
            <person name="Nagy L.G."/>
            <person name="Aury J.M."/>
            <person name="Wincker P."/>
            <person name="Grigoriev I.V."/>
            <person name="Bonfante P."/>
            <person name="Martin F.M."/>
        </authorList>
    </citation>
    <scope>NUCLEOTIDE SEQUENCE [LARGE SCALE GENOMIC DNA]</scope>
    <source>
        <strain evidence="2 3">RN42</strain>
    </source>
</reference>
<evidence type="ECO:0000313" key="2">
    <source>
        <dbReference type="EMBL" id="RPA86731.1"/>
    </source>
</evidence>
<dbReference type="GO" id="GO:0016740">
    <property type="term" value="F:transferase activity"/>
    <property type="evidence" value="ECO:0007669"/>
    <property type="project" value="UniProtKB-KW"/>
</dbReference>
<dbReference type="STRING" id="1160509.A0A3N4IR78"/>
<feature type="domain" description="Glutamine amidotransferase" evidence="1">
    <location>
        <begin position="67"/>
        <end position="214"/>
    </location>
</feature>
<dbReference type="AlphaFoldDB" id="A0A3N4IR78"/>
<dbReference type="PANTHER" id="PTHR42695">
    <property type="entry name" value="GLUTAMINE AMIDOTRANSFERASE YLR126C-RELATED"/>
    <property type="match status" value="1"/>
</dbReference>